<sequence>MPSTVGGWAMLVRCVMFLSLGPSITSMNTGKGDYDVVTERIHNNFHSLVYPPKLWRINNVLGAPIEWRPRPSTPVL</sequence>
<reference evidence="2 3" key="1">
    <citation type="journal article" date="2018" name="Sci. Rep.">
        <title>Comparative genomics provides insights into the lifestyle and reveals functional heterogeneity of dark septate endophytic fungi.</title>
        <authorList>
            <person name="Knapp D.G."/>
            <person name="Nemeth J.B."/>
            <person name="Barry K."/>
            <person name="Hainaut M."/>
            <person name="Henrissat B."/>
            <person name="Johnson J."/>
            <person name="Kuo A."/>
            <person name="Lim J.H.P."/>
            <person name="Lipzen A."/>
            <person name="Nolan M."/>
            <person name="Ohm R.A."/>
            <person name="Tamas L."/>
            <person name="Grigoriev I.V."/>
            <person name="Spatafora J.W."/>
            <person name="Nagy L.G."/>
            <person name="Kovacs G.M."/>
        </authorList>
    </citation>
    <scope>NUCLEOTIDE SEQUENCE [LARGE SCALE GENOMIC DNA]</scope>
    <source>
        <strain evidence="2 3">DSE2036</strain>
    </source>
</reference>
<proteinExistence type="predicted"/>
<feature type="chain" id="PRO_5015868455" description="Secreted protein" evidence="1">
    <location>
        <begin position="27"/>
        <end position="76"/>
    </location>
</feature>
<dbReference type="Proteomes" id="UP000244855">
    <property type="component" value="Unassembled WGS sequence"/>
</dbReference>
<dbReference type="EMBL" id="KZ805392">
    <property type="protein sequence ID" value="PVH99456.1"/>
    <property type="molecule type" value="Genomic_DNA"/>
</dbReference>
<accession>A0A2V1DMR5</accession>
<evidence type="ECO:0000313" key="3">
    <source>
        <dbReference type="Proteomes" id="UP000244855"/>
    </source>
</evidence>
<keyword evidence="3" id="KW-1185">Reference proteome</keyword>
<evidence type="ECO:0008006" key="4">
    <source>
        <dbReference type="Google" id="ProtNLM"/>
    </source>
</evidence>
<evidence type="ECO:0000256" key="1">
    <source>
        <dbReference type="SAM" id="SignalP"/>
    </source>
</evidence>
<gene>
    <name evidence="2" type="ORF">DM02DRAFT_711504</name>
</gene>
<evidence type="ECO:0000313" key="2">
    <source>
        <dbReference type="EMBL" id="PVH99456.1"/>
    </source>
</evidence>
<keyword evidence="1" id="KW-0732">Signal</keyword>
<protein>
    <recommendedName>
        <fullName evidence="4">Secreted protein</fullName>
    </recommendedName>
</protein>
<feature type="signal peptide" evidence="1">
    <location>
        <begin position="1"/>
        <end position="26"/>
    </location>
</feature>
<organism evidence="2 3">
    <name type="scientific">Periconia macrospinosa</name>
    <dbReference type="NCBI Taxonomy" id="97972"/>
    <lineage>
        <taxon>Eukaryota</taxon>
        <taxon>Fungi</taxon>
        <taxon>Dikarya</taxon>
        <taxon>Ascomycota</taxon>
        <taxon>Pezizomycotina</taxon>
        <taxon>Dothideomycetes</taxon>
        <taxon>Pleosporomycetidae</taxon>
        <taxon>Pleosporales</taxon>
        <taxon>Massarineae</taxon>
        <taxon>Periconiaceae</taxon>
        <taxon>Periconia</taxon>
    </lineage>
</organism>
<dbReference type="AlphaFoldDB" id="A0A2V1DMR5"/>
<name>A0A2V1DMR5_9PLEO</name>